<name>A0AAD6PYZ7_9ROSI</name>
<evidence type="ECO:0000256" key="6">
    <source>
        <dbReference type="ARBA" id="ARBA00022528"/>
    </source>
</evidence>
<dbReference type="InterPro" id="IPR019758">
    <property type="entry name" value="Pept_S26A_signal_pept_1_CS"/>
</dbReference>
<evidence type="ECO:0000313" key="14">
    <source>
        <dbReference type="EMBL" id="KAJ6971795.1"/>
    </source>
</evidence>
<accession>A0AAD6PYZ7</accession>
<evidence type="ECO:0000256" key="7">
    <source>
        <dbReference type="ARBA" id="ARBA00022640"/>
    </source>
</evidence>
<feature type="domain" description="Peptidase S26" evidence="13">
    <location>
        <begin position="205"/>
        <end position="361"/>
    </location>
</feature>
<comment type="catalytic activity">
    <reaction evidence="1">
        <text>Cleavage of hydrophobic, N-terminal signal or leader sequences from secreted and periplasmic proteins.</text>
        <dbReference type="EC" id="3.4.21.89"/>
    </reaction>
</comment>
<dbReference type="GO" id="GO:0009535">
    <property type="term" value="C:chloroplast thylakoid membrane"/>
    <property type="evidence" value="ECO:0007669"/>
    <property type="project" value="TreeGrafter"/>
</dbReference>
<evidence type="ECO:0000256" key="11">
    <source>
        <dbReference type="PIRSR" id="PIRSR600223-1"/>
    </source>
</evidence>
<dbReference type="Pfam" id="PF10502">
    <property type="entry name" value="Peptidase_S26"/>
    <property type="match status" value="1"/>
</dbReference>
<dbReference type="PANTHER" id="PTHR43390">
    <property type="entry name" value="SIGNAL PEPTIDASE I"/>
    <property type="match status" value="1"/>
</dbReference>
<feature type="region of interest" description="Disordered" evidence="12">
    <location>
        <begin position="43"/>
        <end position="63"/>
    </location>
</feature>
<dbReference type="PANTHER" id="PTHR43390:SF2">
    <property type="entry name" value="THYLAKOIDAL PROCESSING PEPTIDASE 2, CHLOROPLASTIC-RELATED"/>
    <property type="match status" value="1"/>
</dbReference>
<evidence type="ECO:0000256" key="1">
    <source>
        <dbReference type="ARBA" id="ARBA00000677"/>
    </source>
</evidence>
<feature type="active site" evidence="11">
    <location>
        <position position="232"/>
    </location>
</feature>
<dbReference type="EC" id="3.4.21.89" evidence="5"/>
<keyword evidence="15" id="KW-1185">Reference proteome</keyword>
<dbReference type="SUPFAM" id="SSF51306">
    <property type="entry name" value="LexA/Signal peptidase"/>
    <property type="match status" value="1"/>
</dbReference>
<organism evidence="14 15">
    <name type="scientific">Populus alba x Populus x berolinensis</name>
    <dbReference type="NCBI Taxonomy" id="444605"/>
    <lineage>
        <taxon>Eukaryota</taxon>
        <taxon>Viridiplantae</taxon>
        <taxon>Streptophyta</taxon>
        <taxon>Embryophyta</taxon>
        <taxon>Tracheophyta</taxon>
        <taxon>Spermatophyta</taxon>
        <taxon>Magnoliopsida</taxon>
        <taxon>eudicotyledons</taxon>
        <taxon>Gunneridae</taxon>
        <taxon>Pentapetalae</taxon>
        <taxon>rosids</taxon>
        <taxon>fabids</taxon>
        <taxon>Malpighiales</taxon>
        <taxon>Salicaceae</taxon>
        <taxon>Saliceae</taxon>
        <taxon>Populus</taxon>
    </lineage>
</organism>
<dbReference type="GO" id="GO:0004252">
    <property type="term" value="F:serine-type endopeptidase activity"/>
    <property type="evidence" value="ECO:0007669"/>
    <property type="project" value="InterPro"/>
</dbReference>
<dbReference type="FunFam" id="2.10.109.10:FF:000012">
    <property type="entry name" value="Peptidase/ serine-type peptidase"/>
    <property type="match status" value="1"/>
</dbReference>
<dbReference type="AlphaFoldDB" id="A0AAD6PYZ7"/>
<dbReference type="Proteomes" id="UP001164929">
    <property type="component" value="Chromosome 14"/>
</dbReference>
<evidence type="ECO:0000256" key="12">
    <source>
        <dbReference type="SAM" id="MobiDB-lite"/>
    </source>
</evidence>
<dbReference type="InterPro" id="IPR036286">
    <property type="entry name" value="LexA/Signal_pep-like_sf"/>
</dbReference>
<keyword evidence="8" id="KW-0378">Hydrolase</keyword>
<dbReference type="InterPro" id="IPR000223">
    <property type="entry name" value="Pept_S26A_signal_pept_1"/>
</dbReference>
<reference evidence="14" key="1">
    <citation type="journal article" date="2023" name="Mol. Ecol. Resour.">
        <title>Chromosome-level genome assembly of a triploid poplar Populus alba 'Berolinensis'.</title>
        <authorList>
            <person name="Chen S."/>
            <person name="Yu Y."/>
            <person name="Wang X."/>
            <person name="Wang S."/>
            <person name="Zhang T."/>
            <person name="Zhou Y."/>
            <person name="He R."/>
            <person name="Meng N."/>
            <person name="Wang Y."/>
            <person name="Liu W."/>
            <person name="Liu Z."/>
            <person name="Liu J."/>
            <person name="Guo Q."/>
            <person name="Huang H."/>
            <person name="Sederoff R.R."/>
            <person name="Wang G."/>
            <person name="Qu G."/>
            <person name="Chen S."/>
        </authorList>
    </citation>
    <scope>NUCLEOTIDE SEQUENCE</scope>
    <source>
        <strain evidence="14">SC-2020</strain>
    </source>
</reference>
<evidence type="ECO:0000256" key="4">
    <source>
        <dbReference type="ARBA" id="ARBA00009370"/>
    </source>
</evidence>
<dbReference type="GO" id="GO:0010027">
    <property type="term" value="P:thylakoid membrane organization"/>
    <property type="evidence" value="ECO:0007669"/>
    <property type="project" value="TreeGrafter"/>
</dbReference>
<dbReference type="InterPro" id="IPR019533">
    <property type="entry name" value="Peptidase_S26"/>
</dbReference>
<dbReference type="PROSITE" id="PS00761">
    <property type="entry name" value="SPASE_I_3"/>
    <property type="match status" value="1"/>
</dbReference>
<evidence type="ECO:0000256" key="8">
    <source>
        <dbReference type="ARBA" id="ARBA00022801"/>
    </source>
</evidence>
<keyword evidence="6" id="KW-0150">Chloroplast</keyword>
<evidence type="ECO:0000313" key="15">
    <source>
        <dbReference type="Proteomes" id="UP001164929"/>
    </source>
</evidence>
<evidence type="ECO:0000256" key="10">
    <source>
        <dbReference type="ARBA" id="ARBA00023136"/>
    </source>
</evidence>
<dbReference type="GO" id="GO:0006465">
    <property type="term" value="P:signal peptide processing"/>
    <property type="evidence" value="ECO:0007669"/>
    <property type="project" value="InterPro"/>
</dbReference>
<dbReference type="GO" id="GO:0009003">
    <property type="term" value="F:signal peptidase activity"/>
    <property type="evidence" value="ECO:0007669"/>
    <property type="project" value="UniProtKB-EC"/>
</dbReference>
<keyword evidence="10" id="KW-0472">Membrane</keyword>
<sequence>MAIRVTFSFSGYVAQNLGVRVGNCRYLNECFIRSRIFASPATTTTTHNSDIEPPGPRTGTDFRRRNLKRNYSNSAAMYSTMAGEIFGDNCKGSAIAVGLVSLMKSTAGVSCSNMGACGISPFKAVSILPFLQGSRWLPCNEAVLGSRSPEVDRGGTGTGTGTVKSVEKVSECKSSTSVSFQINGKEFERTGSWFSRVFNVCSEDAKAMFTAATVSLLFRSTLAEPRSIPSSSMSPTLDVGDRILAEKVSYVFRNPEVSDIVIFKAPPILQEFGFSSGDVFIKRIVAKAGDYVEVREGKLYVNGVVQDEEFIKEPLAYEMELVLVPEGYVFVMGDNRNNSFDSHNWGPLPIKNIVGSACIVFLCLRLTNYGKLLVLVSFGAMVLDAVPLEDVVVGGREVQQDFGHLEALQSSLHWRTSWS</sequence>
<dbReference type="CDD" id="cd06530">
    <property type="entry name" value="S26_SPase_I"/>
    <property type="match status" value="1"/>
</dbReference>
<evidence type="ECO:0000256" key="2">
    <source>
        <dbReference type="ARBA" id="ARBA00004229"/>
    </source>
</evidence>
<evidence type="ECO:0000256" key="9">
    <source>
        <dbReference type="ARBA" id="ARBA00022946"/>
    </source>
</evidence>
<comment type="similarity">
    <text evidence="4">Belongs to the peptidase S26 family.</text>
</comment>
<proteinExistence type="inferred from homology"/>
<evidence type="ECO:0000256" key="3">
    <source>
        <dbReference type="ARBA" id="ARBA00004370"/>
    </source>
</evidence>
<feature type="active site" evidence="11">
    <location>
        <position position="282"/>
    </location>
</feature>
<comment type="caution">
    <text evidence="14">The sequence shown here is derived from an EMBL/GenBank/DDBJ whole genome shotgun (WGS) entry which is preliminary data.</text>
</comment>
<keyword evidence="7" id="KW-0934">Plastid</keyword>
<keyword evidence="9" id="KW-0809">Transit peptide</keyword>
<comment type="subcellular location">
    <subcellularLocation>
        <location evidence="3">Membrane</location>
    </subcellularLocation>
    <subcellularLocation>
        <location evidence="2">Plastid</location>
        <location evidence="2">Chloroplast</location>
    </subcellularLocation>
</comment>
<protein>
    <recommendedName>
        <fullName evidence="5">signal peptidase I</fullName>
        <ecNumber evidence="5">3.4.21.89</ecNumber>
    </recommendedName>
</protein>
<dbReference type="PRINTS" id="PR00727">
    <property type="entry name" value="LEADERPTASE"/>
</dbReference>
<evidence type="ECO:0000259" key="13">
    <source>
        <dbReference type="Pfam" id="PF10502"/>
    </source>
</evidence>
<dbReference type="EMBL" id="JAQIZT010000014">
    <property type="protein sequence ID" value="KAJ6971795.1"/>
    <property type="molecule type" value="Genomic_DNA"/>
</dbReference>
<dbReference type="NCBIfam" id="TIGR02227">
    <property type="entry name" value="sigpep_I_bact"/>
    <property type="match status" value="1"/>
</dbReference>
<dbReference type="Gene3D" id="2.10.109.10">
    <property type="entry name" value="Umud Fragment, subunit A"/>
    <property type="match status" value="1"/>
</dbReference>
<evidence type="ECO:0000256" key="5">
    <source>
        <dbReference type="ARBA" id="ARBA00013208"/>
    </source>
</evidence>
<gene>
    <name evidence="14" type="ORF">NC653_032359</name>
</gene>